<accession>A0A427AFK6</accession>
<comment type="caution">
    <text evidence="2">The sequence shown here is derived from an EMBL/GenBank/DDBJ whole genome shotgun (WGS) entry which is preliminary data.</text>
</comment>
<name>A0A427AFK6_ENSVE</name>
<organism evidence="2 3">
    <name type="scientific">Ensete ventricosum</name>
    <name type="common">Abyssinian banana</name>
    <name type="synonym">Musa ensete</name>
    <dbReference type="NCBI Taxonomy" id="4639"/>
    <lineage>
        <taxon>Eukaryota</taxon>
        <taxon>Viridiplantae</taxon>
        <taxon>Streptophyta</taxon>
        <taxon>Embryophyta</taxon>
        <taxon>Tracheophyta</taxon>
        <taxon>Spermatophyta</taxon>
        <taxon>Magnoliopsida</taxon>
        <taxon>Liliopsida</taxon>
        <taxon>Zingiberales</taxon>
        <taxon>Musaceae</taxon>
        <taxon>Ensete</taxon>
    </lineage>
</organism>
<reference evidence="2 3" key="1">
    <citation type="journal article" date="2014" name="Agronomy (Basel)">
        <title>A Draft Genome Sequence for Ensete ventricosum, the Drought-Tolerant Tree Against Hunger.</title>
        <authorList>
            <person name="Harrison J."/>
            <person name="Moore K.A."/>
            <person name="Paszkiewicz K."/>
            <person name="Jones T."/>
            <person name="Grant M."/>
            <person name="Ambacheew D."/>
            <person name="Muzemil S."/>
            <person name="Studholme D.J."/>
        </authorList>
    </citation>
    <scope>NUCLEOTIDE SEQUENCE [LARGE SCALE GENOMIC DNA]</scope>
</reference>
<gene>
    <name evidence="2" type="ORF">B296_00017433</name>
</gene>
<sequence length="80" mass="9179">MARPFARATDHGHTPCRGGRPRPYHLQGWQAMAAPLQGWPTAAKAAGAIASKRRHNRPWPGRKWRLYVERRRRRSKGKEG</sequence>
<dbReference type="Proteomes" id="UP000287651">
    <property type="component" value="Unassembled WGS sequence"/>
</dbReference>
<evidence type="ECO:0000256" key="1">
    <source>
        <dbReference type="SAM" id="MobiDB-lite"/>
    </source>
</evidence>
<proteinExistence type="predicted"/>
<protein>
    <submittedName>
        <fullName evidence="2">Uncharacterized protein</fullName>
    </submittedName>
</protein>
<dbReference type="EMBL" id="AMZH03002614">
    <property type="protein sequence ID" value="RRT74996.1"/>
    <property type="molecule type" value="Genomic_DNA"/>
</dbReference>
<evidence type="ECO:0000313" key="2">
    <source>
        <dbReference type="EMBL" id="RRT74996.1"/>
    </source>
</evidence>
<feature type="region of interest" description="Disordered" evidence="1">
    <location>
        <begin position="1"/>
        <end position="21"/>
    </location>
</feature>
<evidence type="ECO:0000313" key="3">
    <source>
        <dbReference type="Proteomes" id="UP000287651"/>
    </source>
</evidence>
<dbReference type="AlphaFoldDB" id="A0A427AFK6"/>